<sequence>MDFPVRINVAEVGQVAAAVEGFELHSIAADEFKHNLQSVLSDEVLTWLTNQGERAITPIEFAAHGINLVMQAQDLTIEMSLSEAAMATDRLSYGRTKDFELPTGEASWALLNNFNLNHERSANNTQHYSQFEWLINANMGGGDGLNMQSALFWENGSEQDNHFYRGDVTLFYDRPEQPLRFSFGDTQLNSTGHLSGVQLGGFAIEKAYARLQPQRRVSPSNSQQFVLPRPATLEIFINDFLLSRIRLQAGRYDLNDLPLTSGVNNIHIVATYANGETQEFHFTSHYNSRLLAQGLSDYALAIGYVSSLDNGNYHYDDELLVSGSYEYGLTDSLTIGINGAAHPFGHVVGAITTMNSPIGNVSLRYSQSKIAETTGSAYAIETEHSVFGNGNFGSPNLRFGYERKIDFTNTPWQPLIALSNNQRAYMDYSYIINSHFDFNLNASRLINNEHSVTKNLAAEFNFRYQGIRLRFGYNHSESDDLRLISDHQFILNFSWNGFNRKTNTRTRSEYDNRSKVASASFEKTNNNFVDDYGYELRAEKGSDYRQEQLKASYTGAFFRTDFNANNYSHHQQSAQSSASINLSTSIGIADGYVGMGANTTTPFAVITKHKTLKHNKVLVNVDRFGRAQTMPSERIGALTNLGSGYTYTQFNVDVPDAPLGYDWGPGTYLLAGGATTGHHIQIGSDLSFTLIGAVVDDKGIPFAMKRGRVIKLTGSDAKALSWPFFTNRTGRFVLEGISAGDYRIELDDYRGTFSVQDSEERFVKIGTVTLAPVTHSRAQAHDQ</sequence>
<dbReference type="PANTHER" id="PTHR30451">
    <property type="entry name" value="OUTER MEMBRANE USHER PROTEIN"/>
    <property type="match status" value="1"/>
</dbReference>
<keyword evidence="2" id="KW-1185">Reference proteome</keyword>
<dbReference type="InterPro" id="IPR000015">
    <property type="entry name" value="Fimb_usher"/>
</dbReference>
<dbReference type="RefSeq" id="WP_377119783.1">
    <property type="nucleotide sequence ID" value="NZ_JBHRSD010000001.1"/>
</dbReference>
<gene>
    <name evidence="1" type="ORF">ACFOEE_00410</name>
</gene>
<comment type="caution">
    <text evidence="1">The sequence shown here is derived from an EMBL/GenBank/DDBJ whole genome shotgun (WGS) entry which is preliminary data.</text>
</comment>
<dbReference type="Gene3D" id="2.60.40.3110">
    <property type="match status" value="1"/>
</dbReference>
<evidence type="ECO:0000313" key="2">
    <source>
        <dbReference type="Proteomes" id="UP001595453"/>
    </source>
</evidence>
<dbReference type="EMBL" id="JBHRSD010000001">
    <property type="protein sequence ID" value="MFC3030993.1"/>
    <property type="molecule type" value="Genomic_DNA"/>
</dbReference>
<protein>
    <submittedName>
        <fullName evidence="1">Fimbria/pilus outer membrane usher protein</fullName>
    </submittedName>
</protein>
<name>A0ABV7CEK1_9GAMM</name>
<dbReference type="PANTHER" id="PTHR30451:SF5">
    <property type="entry name" value="SLR0019 PROTEIN"/>
    <property type="match status" value="1"/>
</dbReference>
<evidence type="ECO:0000313" key="1">
    <source>
        <dbReference type="EMBL" id="MFC3030993.1"/>
    </source>
</evidence>
<reference evidence="2" key="1">
    <citation type="journal article" date="2019" name="Int. J. Syst. Evol. Microbiol.">
        <title>The Global Catalogue of Microorganisms (GCM) 10K type strain sequencing project: providing services to taxonomists for standard genome sequencing and annotation.</title>
        <authorList>
            <consortium name="The Broad Institute Genomics Platform"/>
            <consortium name="The Broad Institute Genome Sequencing Center for Infectious Disease"/>
            <person name="Wu L."/>
            <person name="Ma J."/>
        </authorList>
    </citation>
    <scope>NUCLEOTIDE SEQUENCE [LARGE SCALE GENOMIC DNA]</scope>
    <source>
        <strain evidence="2">KCTC 42730</strain>
    </source>
</reference>
<proteinExistence type="predicted"/>
<dbReference type="Proteomes" id="UP001595453">
    <property type="component" value="Unassembled WGS sequence"/>
</dbReference>
<accession>A0ABV7CEK1</accession>
<dbReference type="Pfam" id="PF00577">
    <property type="entry name" value="Usher"/>
    <property type="match status" value="1"/>
</dbReference>
<organism evidence="1 2">
    <name type="scientific">Pseudoalteromonas fenneropenaei</name>
    <dbReference type="NCBI Taxonomy" id="1737459"/>
    <lineage>
        <taxon>Bacteria</taxon>
        <taxon>Pseudomonadati</taxon>
        <taxon>Pseudomonadota</taxon>
        <taxon>Gammaproteobacteria</taxon>
        <taxon>Alteromonadales</taxon>
        <taxon>Pseudoalteromonadaceae</taxon>
        <taxon>Pseudoalteromonas</taxon>
    </lineage>
</organism>